<dbReference type="OrthoDB" id="6018988at2"/>
<feature type="signal peptide" evidence="1">
    <location>
        <begin position="1"/>
        <end position="23"/>
    </location>
</feature>
<dbReference type="PATRIC" id="fig|451.8.peg.2562"/>
<proteinExistence type="predicted"/>
<dbReference type="EMBL" id="LN614830">
    <property type="protein sequence ID" value="CEG61957.1"/>
    <property type="molecule type" value="Genomic_DNA"/>
</dbReference>
<evidence type="ECO:0000313" key="4">
    <source>
        <dbReference type="Proteomes" id="UP000032414"/>
    </source>
</evidence>
<reference evidence="2" key="1">
    <citation type="submission" date="2014-09" db="EMBL/GenBank/DDBJ databases">
        <authorList>
            <person name="GOMEZ-VALERO Laura"/>
        </authorList>
    </citation>
    <scope>NUCLEOTIDE SEQUENCE</scope>
    <source>
        <strain evidence="2">ATCC33218</strain>
    </source>
</reference>
<gene>
    <name evidence="2" type="ORF">LMI_2704</name>
    <name evidence="3" type="ORF">SAMN02982997_02466</name>
</gene>
<evidence type="ECO:0000313" key="2">
    <source>
        <dbReference type="EMBL" id="CEG61957.1"/>
    </source>
</evidence>
<dbReference type="Proteomes" id="UP000032414">
    <property type="component" value="Chromosome I"/>
</dbReference>
<dbReference type="Proteomes" id="UP000182998">
    <property type="component" value="Unassembled WGS sequence"/>
</dbReference>
<keyword evidence="1" id="KW-0732">Signal</keyword>
<evidence type="ECO:0008006" key="6">
    <source>
        <dbReference type="Google" id="ProtNLM"/>
    </source>
</evidence>
<sequence>MCYRSIKGYICSCLLTFCLLSHASVQNQEENGRIYYHLGFPVAISEQTESLPLDSKVADLLTSNFVAGAMYAYLLNHRYPNLYFHEDYLKGSLFAQLLQENLQTNGYKTDSNWINPDDAIRAMLLAPGQGGPYQINDYSKRLENGYGLINFTVLQKSLGYTIEEQDSGEQTLKPGPAMLDNKYFGPLAAAFFQFNTMMRLEAINQDPWGPSANDFSDCMNNLKANPNNFLDMILNAAYNAGPWANITKTYLSLCANLTNSSYTEKISRINDYSLTDTEYQQAIGTSESVGSTFILYPRQIRIYLDQLYNNPTALNIHTSTVLSLNLAREVFSQAMNTLAYPINNKYDYIPISEAQTAFDEASSALSLNNQSFDIGEQTQRQQFFELLDLAIANLAGKLNIDFAETTETNMNSLG</sequence>
<feature type="chain" id="PRO_5009750843" description="Phosphoesterase" evidence="1">
    <location>
        <begin position="24"/>
        <end position="414"/>
    </location>
</feature>
<reference evidence="4" key="2">
    <citation type="submission" date="2014-09" db="EMBL/GenBank/DDBJ databases">
        <authorList>
            <person name="Gomez-Valero L."/>
        </authorList>
    </citation>
    <scope>NUCLEOTIDE SEQUENCE [LARGE SCALE GENOMIC DNA]</scope>
    <source>
        <strain evidence="4">ATCC33218</strain>
    </source>
</reference>
<name>A0A098GIX5_LEGMI</name>
<protein>
    <recommendedName>
        <fullName evidence="6">Phosphoesterase</fullName>
    </recommendedName>
</protein>
<evidence type="ECO:0000313" key="5">
    <source>
        <dbReference type="Proteomes" id="UP000182998"/>
    </source>
</evidence>
<accession>A0A098GIX5</accession>
<dbReference type="STRING" id="451.B6N58_02705"/>
<dbReference type="KEGG" id="tmc:LMI_2704"/>
<organism evidence="2 4">
    <name type="scientific">Legionella micdadei</name>
    <name type="common">Tatlockia micdadei</name>
    <dbReference type="NCBI Taxonomy" id="451"/>
    <lineage>
        <taxon>Bacteria</taxon>
        <taxon>Pseudomonadati</taxon>
        <taxon>Pseudomonadota</taxon>
        <taxon>Gammaproteobacteria</taxon>
        <taxon>Legionellales</taxon>
        <taxon>Legionellaceae</taxon>
        <taxon>Legionella</taxon>
    </lineage>
</organism>
<evidence type="ECO:0000313" key="3">
    <source>
        <dbReference type="EMBL" id="SCY67565.1"/>
    </source>
</evidence>
<dbReference type="RefSeq" id="WP_045100107.1">
    <property type="nucleotide sequence ID" value="NZ_CP020614.1"/>
</dbReference>
<dbReference type="HOGENOM" id="CLU_040399_0_0_6"/>
<keyword evidence="5" id="KW-1185">Reference proteome</keyword>
<dbReference type="EMBL" id="FMVN01000013">
    <property type="protein sequence ID" value="SCY67565.1"/>
    <property type="molecule type" value="Genomic_DNA"/>
</dbReference>
<reference evidence="3 5" key="3">
    <citation type="submission" date="2016-10" db="EMBL/GenBank/DDBJ databases">
        <authorList>
            <person name="Varghese N."/>
            <person name="Submissions S."/>
        </authorList>
    </citation>
    <scope>NUCLEOTIDE SEQUENCE [LARGE SCALE GENOMIC DNA]</scope>
    <source>
        <strain evidence="3 5">ATCC 33218</strain>
    </source>
</reference>
<evidence type="ECO:0000256" key="1">
    <source>
        <dbReference type="SAM" id="SignalP"/>
    </source>
</evidence>
<dbReference type="AlphaFoldDB" id="A0A098GIX5"/>